<name>A0A383BWY5_9ZZZZ</name>
<comment type="catalytic activity">
    <reaction evidence="4">
        <text>tRNA(Sec) + L-serine + ATP = L-seryl-tRNA(Sec) + AMP + diphosphate + H(+)</text>
        <dbReference type="Rhea" id="RHEA:42580"/>
        <dbReference type="Rhea" id="RHEA-COMP:9742"/>
        <dbReference type="Rhea" id="RHEA-COMP:10128"/>
        <dbReference type="ChEBI" id="CHEBI:15378"/>
        <dbReference type="ChEBI" id="CHEBI:30616"/>
        <dbReference type="ChEBI" id="CHEBI:33019"/>
        <dbReference type="ChEBI" id="CHEBI:33384"/>
        <dbReference type="ChEBI" id="CHEBI:78442"/>
        <dbReference type="ChEBI" id="CHEBI:78533"/>
        <dbReference type="ChEBI" id="CHEBI:456215"/>
        <dbReference type="EC" id="6.1.1.11"/>
    </reaction>
</comment>
<dbReference type="PANTHER" id="PTHR43697">
    <property type="entry name" value="SERYL-TRNA SYNTHETASE"/>
    <property type="match status" value="1"/>
</dbReference>
<dbReference type="SUPFAM" id="SSF46589">
    <property type="entry name" value="tRNA-binding arm"/>
    <property type="match status" value="1"/>
</dbReference>
<evidence type="ECO:0000259" key="7">
    <source>
        <dbReference type="Pfam" id="PF02403"/>
    </source>
</evidence>
<keyword evidence="3" id="KW-0648">Protein biosynthesis</keyword>
<feature type="non-terminal residue" evidence="8">
    <location>
        <position position="113"/>
    </location>
</feature>
<dbReference type="Pfam" id="PF02403">
    <property type="entry name" value="Seryl_tRNA_N"/>
    <property type="match status" value="1"/>
</dbReference>
<comment type="similarity">
    <text evidence="1">Belongs to the class-II aminoacyl-tRNA synthetase family. Type-1 seryl-tRNA synthetase subfamily.</text>
</comment>
<dbReference type="GO" id="GO:0004828">
    <property type="term" value="F:serine-tRNA ligase activity"/>
    <property type="evidence" value="ECO:0007669"/>
    <property type="project" value="UniProtKB-EC"/>
</dbReference>
<dbReference type="PANTHER" id="PTHR43697:SF1">
    <property type="entry name" value="SERINE--TRNA LIGASE"/>
    <property type="match status" value="1"/>
</dbReference>
<sequence length="113" mass="12782">MIDPKILRNELGRAALNLKRRGFDLDKGYFQKLESERARLQVQVERERQARNERSKAIGQAKGKGEDIRPLKEKSEAAAEKLANSEVALAQLQEQLSEFMAGLPNLLHDSVPE</sequence>
<feature type="domain" description="Serine-tRNA synthetase type1 N-terminal" evidence="7">
    <location>
        <begin position="1"/>
        <end position="106"/>
    </location>
</feature>
<dbReference type="GO" id="GO:0006412">
    <property type="term" value="P:translation"/>
    <property type="evidence" value="ECO:0007669"/>
    <property type="project" value="UniProtKB-KW"/>
</dbReference>
<keyword evidence="2" id="KW-0963">Cytoplasm</keyword>
<accession>A0A383BWY5</accession>
<reference evidence="8" key="1">
    <citation type="submission" date="2018-05" db="EMBL/GenBank/DDBJ databases">
        <authorList>
            <person name="Lanie J.A."/>
            <person name="Ng W.-L."/>
            <person name="Kazmierczak K.M."/>
            <person name="Andrzejewski T.M."/>
            <person name="Davidsen T.M."/>
            <person name="Wayne K.J."/>
            <person name="Tettelin H."/>
            <person name="Glass J.I."/>
            <person name="Rusch D."/>
            <person name="Podicherti R."/>
            <person name="Tsui H.-C.T."/>
            <person name="Winkler M.E."/>
        </authorList>
    </citation>
    <scope>NUCLEOTIDE SEQUENCE</scope>
</reference>
<evidence type="ECO:0000256" key="3">
    <source>
        <dbReference type="ARBA" id="ARBA00022917"/>
    </source>
</evidence>
<evidence type="ECO:0000256" key="1">
    <source>
        <dbReference type="ARBA" id="ARBA00010728"/>
    </source>
</evidence>
<evidence type="ECO:0000256" key="2">
    <source>
        <dbReference type="ARBA" id="ARBA00022490"/>
    </source>
</evidence>
<evidence type="ECO:0000256" key="4">
    <source>
        <dbReference type="ARBA" id="ARBA00047929"/>
    </source>
</evidence>
<protein>
    <recommendedName>
        <fullName evidence="7">Serine-tRNA synthetase type1 N-terminal domain-containing protein</fullName>
    </recommendedName>
</protein>
<dbReference type="InterPro" id="IPR010978">
    <property type="entry name" value="tRNA-bd_arm"/>
</dbReference>
<feature type="region of interest" description="Disordered" evidence="6">
    <location>
        <begin position="44"/>
        <end position="70"/>
    </location>
</feature>
<comment type="catalytic activity">
    <reaction evidence="5">
        <text>tRNA(Ser) + L-serine + ATP = L-seryl-tRNA(Ser) + AMP + diphosphate + H(+)</text>
        <dbReference type="Rhea" id="RHEA:12292"/>
        <dbReference type="Rhea" id="RHEA-COMP:9669"/>
        <dbReference type="Rhea" id="RHEA-COMP:9703"/>
        <dbReference type="ChEBI" id="CHEBI:15378"/>
        <dbReference type="ChEBI" id="CHEBI:30616"/>
        <dbReference type="ChEBI" id="CHEBI:33019"/>
        <dbReference type="ChEBI" id="CHEBI:33384"/>
        <dbReference type="ChEBI" id="CHEBI:78442"/>
        <dbReference type="ChEBI" id="CHEBI:78533"/>
        <dbReference type="ChEBI" id="CHEBI:456215"/>
        <dbReference type="EC" id="6.1.1.11"/>
    </reaction>
</comment>
<evidence type="ECO:0000256" key="6">
    <source>
        <dbReference type="SAM" id="MobiDB-lite"/>
    </source>
</evidence>
<gene>
    <name evidence="8" type="ORF">METZ01_LOCUS477235</name>
</gene>
<dbReference type="InterPro" id="IPR042103">
    <property type="entry name" value="SerRS_1_N_sf"/>
</dbReference>
<evidence type="ECO:0000313" key="8">
    <source>
        <dbReference type="EMBL" id="SVE24381.1"/>
    </source>
</evidence>
<evidence type="ECO:0000256" key="5">
    <source>
        <dbReference type="ARBA" id="ARBA00048823"/>
    </source>
</evidence>
<dbReference type="InterPro" id="IPR015866">
    <property type="entry name" value="Ser-tRNA-synth_1_N"/>
</dbReference>
<dbReference type="AlphaFoldDB" id="A0A383BWY5"/>
<dbReference type="Gene3D" id="1.10.287.40">
    <property type="entry name" value="Serine-tRNA synthetase, tRNA binding domain"/>
    <property type="match status" value="1"/>
</dbReference>
<proteinExistence type="inferred from homology"/>
<dbReference type="GO" id="GO:0000166">
    <property type="term" value="F:nucleotide binding"/>
    <property type="evidence" value="ECO:0007669"/>
    <property type="project" value="InterPro"/>
</dbReference>
<feature type="compositionally biased region" description="Basic and acidic residues" evidence="6">
    <location>
        <begin position="44"/>
        <end position="56"/>
    </location>
</feature>
<dbReference type="EMBL" id="UINC01203907">
    <property type="protein sequence ID" value="SVE24381.1"/>
    <property type="molecule type" value="Genomic_DNA"/>
</dbReference>
<organism evidence="8">
    <name type="scientific">marine metagenome</name>
    <dbReference type="NCBI Taxonomy" id="408172"/>
    <lineage>
        <taxon>unclassified sequences</taxon>
        <taxon>metagenomes</taxon>
        <taxon>ecological metagenomes</taxon>
    </lineage>
</organism>